<gene>
    <name evidence="2" type="ORF">L195_g013853</name>
</gene>
<name>A0A2K3PPC5_TRIPR</name>
<sequence length="24" mass="2413">MAAIAPPLVEVDADMGAHPPTIPV</sequence>
<dbReference type="AlphaFoldDB" id="A0A2K3PPC5"/>
<dbReference type="EMBL" id="ASHM01009096">
    <property type="protein sequence ID" value="PNY17117.1"/>
    <property type="molecule type" value="Genomic_DNA"/>
</dbReference>
<organism evidence="2 3">
    <name type="scientific">Trifolium pratense</name>
    <name type="common">Red clover</name>
    <dbReference type="NCBI Taxonomy" id="57577"/>
    <lineage>
        <taxon>Eukaryota</taxon>
        <taxon>Viridiplantae</taxon>
        <taxon>Streptophyta</taxon>
        <taxon>Embryophyta</taxon>
        <taxon>Tracheophyta</taxon>
        <taxon>Spermatophyta</taxon>
        <taxon>Magnoliopsida</taxon>
        <taxon>eudicotyledons</taxon>
        <taxon>Gunneridae</taxon>
        <taxon>Pentapetalae</taxon>
        <taxon>rosids</taxon>
        <taxon>fabids</taxon>
        <taxon>Fabales</taxon>
        <taxon>Fabaceae</taxon>
        <taxon>Papilionoideae</taxon>
        <taxon>50 kb inversion clade</taxon>
        <taxon>NPAAA clade</taxon>
        <taxon>Hologalegina</taxon>
        <taxon>IRL clade</taxon>
        <taxon>Trifolieae</taxon>
        <taxon>Trifolium</taxon>
    </lineage>
</organism>
<proteinExistence type="predicted"/>
<evidence type="ECO:0000256" key="1">
    <source>
        <dbReference type="SAM" id="MobiDB-lite"/>
    </source>
</evidence>
<dbReference type="Proteomes" id="UP000236291">
    <property type="component" value="Unassembled WGS sequence"/>
</dbReference>
<evidence type="ECO:0000313" key="2">
    <source>
        <dbReference type="EMBL" id="PNY17117.1"/>
    </source>
</evidence>
<protein>
    <submittedName>
        <fullName evidence="2">Uncharacterized protein</fullName>
    </submittedName>
</protein>
<evidence type="ECO:0000313" key="3">
    <source>
        <dbReference type="Proteomes" id="UP000236291"/>
    </source>
</evidence>
<comment type="caution">
    <text evidence="2">The sequence shown here is derived from an EMBL/GenBank/DDBJ whole genome shotgun (WGS) entry which is preliminary data.</text>
</comment>
<reference evidence="2 3" key="1">
    <citation type="journal article" date="2014" name="Am. J. Bot.">
        <title>Genome assembly and annotation for red clover (Trifolium pratense; Fabaceae).</title>
        <authorList>
            <person name="Istvanek J."/>
            <person name="Jaros M."/>
            <person name="Krenek A."/>
            <person name="Repkova J."/>
        </authorList>
    </citation>
    <scope>NUCLEOTIDE SEQUENCE [LARGE SCALE GENOMIC DNA]</scope>
    <source>
        <strain evidence="3">cv. Tatra</strain>
        <tissue evidence="2">Young leaves</tissue>
    </source>
</reference>
<feature type="region of interest" description="Disordered" evidence="1">
    <location>
        <begin position="1"/>
        <end position="24"/>
    </location>
</feature>
<feature type="non-terminal residue" evidence="2">
    <location>
        <position position="24"/>
    </location>
</feature>
<reference evidence="2 3" key="2">
    <citation type="journal article" date="2017" name="Front. Plant Sci.">
        <title>Gene Classification and Mining of Molecular Markers Useful in Red Clover (Trifolium pratense) Breeding.</title>
        <authorList>
            <person name="Istvanek J."/>
            <person name="Dluhosova J."/>
            <person name="Dluhos P."/>
            <person name="Patkova L."/>
            <person name="Nedelnik J."/>
            <person name="Repkova J."/>
        </authorList>
    </citation>
    <scope>NUCLEOTIDE SEQUENCE [LARGE SCALE GENOMIC DNA]</scope>
    <source>
        <strain evidence="3">cv. Tatra</strain>
        <tissue evidence="2">Young leaves</tissue>
    </source>
</reference>
<accession>A0A2K3PPC5</accession>